<keyword evidence="5" id="KW-0503">Monooxygenase</keyword>
<keyword evidence="9" id="KW-1185">Reference proteome</keyword>
<dbReference type="SUPFAM" id="SSF51905">
    <property type="entry name" value="FAD/NAD(P)-binding domain"/>
    <property type="match status" value="1"/>
</dbReference>
<evidence type="ECO:0000256" key="1">
    <source>
        <dbReference type="ARBA" id="ARBA00007992"/>
    </source>
</evidence>
<dbReference type="Gene3D" id="3.50.50.60">
    <property type="entry name" value="FAD/NAD(P)-binding domain"/>
    <property type="match status" value="1"/>
</dbReference>
<keyword evidence="4" id="KW-0560">Oxidoreductase</keyword>
<evidence type="ECO:0000313" key="9">
    <source>
        <dbReference type="Proteomes" id="UP000799302"/>
    </source>
</evidence>
<feature type="region of interest" description="Disordered" evidence="6">
    <location>
        <begin position="711"/>
        <end position="769"/>
    </location>
</feature>
<dbReference type="Proteomes" id="UP000799302">
    <property type="component" value="Unassembled WGS sequence"/>
</dbReference>
<feature type="region of interest" description="Disordered" evidence="6">
    <location>
        <begin position="637"/>
        <end position="669"/>
    </location>
</feature>
<protein>
    <submittedName>
        <fullName evidence="8">FAD/NAD(P)-binding domain-containing protein</fullName>
    </submittedName>
</protein>
<dbReference type="Gene3D" id="2.40.400.10">
    <property type="entry name" value="Acetoacetate decarboxylase-like"/>
    <property type="match status" value="2"/>
</dbReference>
<feature type="domain" description="FAD-binding" evidence="7">
    <location>
        <begin position="18"/>
        <end position="377"/>
    </location>
</feature>
<dbReference type="EMBL" id="MU004231">
    <property type="protein sequence ID" value="KAF2673842.1"/>
    <property type="molecule type" value="Genomic_DNA"/>
</dbReference>
<comment type="similarity">
    <text evidence="1">Belongs to the paxM FAD-dependent monooxygenase family.</text>
</comment>
<dbReference type="InterPro" id="IPR036188">
    <property type="entry name" value="FAD/NAD-bd_sf"/>
</dbReference>
<evidence type="ECO:0000256" key="5">
    <source>
        <dbReference type="ARBA" id="ARBA00023033"/>
    </source>
</evidence>
<evidence type="ECO:0000256" key="2">
    <source>
        <dbReference type="ARBA" id="ARBA00022630"/>
    </source>
</evidence>
<dbReference type="PRINTS" id="PR00420">
    <property type="entry name" value="RNGMNOXGNASE"/>
</dbReference>
<feature type="compositionally biased region" description="Pro residues" evidence="6">
    <location>
        <begin position="728"/>
        <end position="745"/>
    </location>
</feature>
<gene>
    <name evidence="8" type="ORF">BT63DRAFT_167747</name>
</gene>
<dbReference type="SUPFAM" id="SSF160104">
    <property type="entry name" value="Acetoacetate decarboxylase-like"/>
    <property type="match status" value="2"/>
</dbReference>
<accession>A0A6A6UNM8</accession>
<dbReference type="PANTHER" id="PTHR13789">
    <property type="entry name" value="MONOOXYGENASE"/>
    <property type="match status" value="1"/>
</dbReference>
<evidence type="ECO:0000259" key="7">
    <source>
        <dbReference type="Pfam" id="PF01494"/>
    </source>
</evidence>
<dbReference type="PANTHER" id="PTHR13789:SF261">
    <property type="entry name" value="HYDROXYLASE, PUTATIVE (AFU_ORTHOLOGUE AFUA_7G00590)-RELATED"/>
    <property type="match status" value="1"/>
</dbReference>
<dbReference type="OrthoDB" id="1047367at2759"/>
<dbReference type="InterPro" id="IPR002938">
    <property type="entry name" value="FAD-bd"/>
</dbReference>
<dbReference type="SUPFAM" id="SSF54373">
    <property type="entry name" value="FAD-linked reductases, C-terminal domain"/>
    <property type="match status" value="1"/>
</dbReference>
<name>A0A6A6UNM8_9PEZI</name>
<organism evidence="8 9">
    <name type="scientific">Microthyrium microscopicum</name>
    <dbReference type="NCBI Taxonomy" id="703497"/>
    <lineage>
        <taxon>Eukaryota</taxon>
        <taxon>Fungi</taxon>
        <taxon>Dikarya</taxon>
        <taxon>Ascomycota</taxon>
        <taxon>Pezizomycotina</taxon>
        <taxon>Dothideomycetes</taxon>
        <taxon>Dothideomycetes incertae sedis</taxon>
        <taxon>Microthyriales</taxon>
        <taxon>Microthyriaceae</taxon>
        <taxon>Microthyrium</taxon>
    </lineage>
</organism>
<evidence type="ECO:0000256" key="3">
    <source>
        <dbReference type="ARBA" id="ARBA00022827"/>
    </source>
</evidence>
<keyword evidence="2" id="KW-0285">Flavoprotein</keyword>
<evidence type="ECO:0000256" key="6">
    <source>
        <dbReference type="SAM" id="MobiDB-lite"/>
    </source>
</evidence>
<proteinExistence type="inferred from homology"/>
<dbReference type="GO" id="GO:0071949">
    <property type="term" value="F:FAD binding"/>
    <property type="evidence" value="ECO:0007669"/>
    <property type="project" value="InterPro"/>
</dbReference>
<feature type="compositionally biased region" description="Polar residues" evidence="6">
    <location>
        <begin position="654"/>
        <end position="663"/>
    </location>
</feature>
<sequence length="882" mass="96840">MGSVPVNRVQEVAQPLRILIVGAGIGGLTAALALRQQGHEITLFEKTEDAKEVGAAMHLVPNCNGLLRRLGIRPETFGANLQEVMTEYSYTGELRFSVPLREANKRWAYPWQLCHRYGLHEALKSAVLSKEGDGPPAVLKVSSRVVSADAKFASITLENGQSFSGDLVLGADGVGSTMRKMTPEWQDFKLFDSGKSAFRFLLPRQQLLDNPLTSKYVETDGNFVGWAANDRRIVSYPCMNNTVMNYVCIHPSNLSQTYHDRGNEYNQKGTKETLLDIYDSFEPGAKAVLEMVNGDDLRVWPLLDMATLPTWVSGRLALLGDAAHPFLPHQGQGGAVAIEDAISVAALLPSGTTRADITERLKLYETCRQDRAHKIQDYTRIMGTNLDDQARKKLNMEKFSGFNFGHDEWHHSKNELKKYLQAKNQALILRQPIGFGAIPSYKQNVYGPSLPGVDSSFTRFSIRFTSARTYLQTLFPSSSFSFVSPGTVAEASFQNTTLDGMSSFGGGEEDSFGLWIHGVQYTRSDGTQINGTFLAALFESQADSISMGKELGMPKLFSDIHVHRRRENSHISLSWRGAEFIRASWKELAVVQELSLDRIGESQSISGKSWEGTELPNGNPQPMIHRGPPSFLSQLNGNFPPSRDLLDQSPPFASATSLPTNGHTYPPPSMPDGLSSFPPNGVLPLTPNSTPPFAPKGTSPARLNGPPRFAINGPPPWVQNGHNLPTPNGTPPFPSNGSPFRPPFRPSFNAPLSGEAHPPGPIRGPPQFQANPPPEAGIFMYHYVPSVGGQRGAVDAEYAVFVPKPSKPEIILERRVAKTADVKVQPRDWETLPTLHHVAQGLADIPIFEVLKAEIVKGRGVEDWGRAERIEGGVDSKIQKRV</sequence>
<dbReference type="GO" id="GO:0004497">
    <property type="term" value="F:monooxygenase activity"/>
    <property type="evidence" value="ECO:0007669"/>
    <property type="project" value="UniProtKB-KW"/>
</dbReference>
<reference evidence="8" key="1">
    <citation type="journal article" date="2020" name="Stud. Mycol.">
        <title>101 Dothideomycetes genomes: a test case for predicting lifestyles and emergence of pathogens.</title>
        <authorList>
            <person name="Haridas S."/>
            <person name="Albert R."/>
            <person name="Binder M."/>
            <person name="Bloem J."/>
            <person name="Labutti K."/>
            <person name="Salamov A."/>
            <person name="Andreopoulos B."/>
            <person name="Baker S."/>
            <person name="Barry K."/>
            <person name="Bills G."/>
            <person name="Bluhm B."/>
            <person name="Cannon C."/>
            <person name="Castanera R."/>
            <person name="Culley D."/>
            <person name="Daum C."/>
            <person name="Ezra D."/>
            <person name="Gonzalez J."/>
            <person name="Henrissat B."/>
            <person name="Kuo A."/>
            <person name="Liang C."/>
            <person name="Lipzen A."/>
            <person name="Lutzoni F."/>
            <person name="Magnuson J."/>
            <person name="Mondo S."/>
            <person name="Nolan M."/>
            <person name="Ohm R."/>
            <person name="Pangilinan J."/>
            <person name="Park H.-J."/>
            <person name="Ramirez L."/>
            <person name="Alfaro M."/>
            <person name="Sun H."/>
            <person name="Tritt A."/>
            <person name="Yoshinaga Y."/>
            <person name="Zwiers L.-H."/>
            <person name="Turgeon B."/>
            <person name="Goodwin S."/>
            <person name="Spatafora J."/>
            <person name="Crous P."/>
            <person name="Grigoriev I."/>
        </authorList>
    </citation>
    <scope>NUCLEOTIDE SEQUENCE</scope>
    <source>
        <strain evidence="8">CBS 115976</strain>
    </source>
</reference>
<dbReference type="AlphaFoldDB" id="A0A6A6UNM8"/>
<keyword evidence="3" id="KW-0274">FAD</keyword>
<dbReference type="Pfam" id="PF01494">
    <property type="entry name" value="FAD_binding_3"/>
    <property type="match status" value="1"/>
</dbReference>
<dbReference type="InterPro" id="IPR023375">
    <property type="entry name" value="ADC_dom_sf"/>
</dbReference>
<evidence type="ECO:0000313" key="8">
    <source>
        <dbReference type="EMBL" id="KAF2673842.1"/>
    </source>
</evidence>
<dbReference type="InterPro" id="IPR050493">
    <property type="entry name" value="FAD-dep_Monooxygenase_BioMet"/>
</dbReference>
<evidence type="ECO:0000256" key="4">
    <source>
        <dbReference type="ARBA" id="ARBA00023002"/>
    </source>
</evidence>